<dbReference type="GO" id="GO:0043023">
    <property type="term" value="F:ribosomal large subunit binding"/>
    <property type="evidence" value="ECO:0007669"/>
    <property type="project" value="UniProtKB-UniRule"/>
</dbReference>
<evidence type="ECO:0000256" key="4">
    <source>
        <dbReference type="ARBA" id="ARBA00022840"/>
    </source>
</evidence>
<dbReference type="InterPro" id="IPR036063">
    <property type="entry name" value="Smr_dom_sf"/>
</dbReference>
<comment type="function">
    <text evidence="7">Acts as a ribosome collision sensor, splitting the ribosome into its 2 subunits. Detects stalled/collided 70S ribosomes which it binds and splits by an ATP-hydrolysis driven conformational change. Acts upstream of the ribosome quality control system (RQC), a ribosome-associated complex that mediates the extraction of incompletely synthesized nascent chains from stalled ribosomes and their subsequent degradation. Probably generates substrates for RQC.</text>
</comment>
<comment type="function">
    <text evidence="7">Endonuclease that is involved in the suppression of homologous recombination and thus may have a key role in the control of bacterial genetic diversity.</text>
</comment>
<dbReference type="EMBL" id="AP027059">
    <property type="protein sequence ID" value="BDU51186.1"/>
    <property type="molecule type" value="Genomic_DNA"/>
</dbReference>
<feature type="coiled-coil region" evidence="8">
    <location>
        <begin position="503"/>
        <end position="605"/>
    </location>
</feature>
<keyword evidence="5 7" id="KW-0694">RNA-binding</keyword>
<evidence type="ECO:0000313" key="11">
    <source>
        <dbReference type="Proteomes" id="UP001321582"/>
    </source>
</evidence>
<comment type="similarity">
    <text evidence="7">Belongs to the DNA mismatch repair MutS family. MutS2 subfamily.</text>
</comment>
<dbReference type="Gene3D" id="3.30.1370.110">
    <property type="match status" value="1"/>
</dbReference>
<protein>
    <recommendedName>
        <fullName evidence="7">Endonuclease MutS2</fullName>
        <ecNumber evidence="7">3.1.-.-</ecNumber>
    </recommendedName>
    <alternativeName>
        <fullName evidence="7">Ribosome-associated protein quality control-upstream factor</fullName>
        <shortName evidence="7">RQC-upstream factor</shortName>
        <shortName evidence="7">RqcU</shortName>
        <ecNumber evidence="7">3.6.4.-</ecNumber>
    </alternativeName>
</protein>
<dbReference type="AlphaFoldDB" id="A0AAU9DCG7"/>
<dbReference type="GO" id="GO:0072344">
    <property type="term" value="P:rescue of stalled ribosome"/>
    <property type="evidence" value="ECO:0007669"/>
    <property type="project" value="UniProtKB-UniRule"/>
</dbReference>
<dbReference type="InterPro" id="IPR027417">
    <property type="entry name" value="P-loop_NTPase"/>
</dbReference>
<evidence type="ECO:0000313" key="10">
    <source>
        <dbReference type="EMBL" id="BDU51186.1"/>
    </source>
</evidence>
<dbReference type="InterPro" id="IPR005747">
    <property type="entry name" value="MutS2"/>
</dbReference>
<dbReference type="GO" id="GO:0005524">
    <property type="term" value="F:ATP binding"/>
    <property type="evidence" value="ECO:0007669"/>
    <property type="project" value="UniProtKB-UniRule"/>
</dbReference>
<evidence type="ECO:0000256" key="3">
    <source>
        <dbReference type="ARBA" id="ARBA00022801"/>
    </source>
</evidence>
<dbReference type="RefSeq" id="WP_307904026.1">
    <property type="nucleotide sequence ID" value="NZ_AP027059.1"/>
</dbReference>
<reference evidence="10 11" key="1">
    <citation type="submission" date="2022-11" db="EMBL/GenBank/DDBJ databases">
        <title>Haliovirga abyssi gen. nov., sp. nov., a mesophilic fermentative bacterium isolated from the Iheya North hydrothermal field and the proposal of Haliovirgaceae fam. nov.</title>
        <authorList>
            <person name="Miyazaki U."/>
            <person name="Tame A."/>
            <person name="Miyazaki J."/>
            <person name="Takai K."/>
            <person name="Sawayama S."/>
            <person name="Kitajima M."/>
            <person name="Okamoto A."/>
            <person name="Nakagawa S."/>
        </authorList>
    </citation>
    <scope>NUCLEOTIDE SEQUENCE [LARGE SCALE GENOMIC DNA]</scope>
    <source>
        <strain evidence="10 11">IC12</strain>
    </source>
</reference>
<evidence type="ECO:0000256" key="2">
    <source>
        <dbReference type="ARBA" id="ARBA00022741"/>
    </source>
</evidence>
<feature type="coiled-coil region" evidence="8">
    <location>
        <begin position="138"/>
        <end position="165"/>
    </location>
</feature>
<keyword evidence="11" id="KW-1185">Reference proteome</keyword>
<dbReference type="InterPro" id="IPR046893">
    <property type="entry name" value="MSSS"/>
</dbReference>
<comment type="subunit">
    <text evidence="7">Homodimer. Binds to stalled ribosomes, contacting rRNA.</text>
</comment>
<dbReference type="SUPFAM" id="SSF52540">
    <property type="entry name" value="P-loop containing nucleoside triphosphate hydrolases"/>
    <property type="match status" value="1"/>
</dbReference>
<feature type="binding site" evidence="7">
    <location>
        <begin position="333"/>
        <end position="340"/>
    </location>
    <ligand>
        <name>ATP</name>
        <dbReference type="ChEBI" id="CHEBI:30616"/>
    </ligand>
</feature>
<keyword evidence="4 7" id="KW-0067">ATP-binding</keyword>
<dbReference type="GO" id="GO:0030983">
    <property type="term" value="F:mismatched DNA binding"/>
    <property type="evidence" value="ECO:0007669"/>
    <property type="project" value="InterPro"/>
</dbReference>
<dbReference type="InterPro" id="IPR007696">
    <property type="entry name" value="DNA_mismatch_repair_MutS_core"/>
</dbReference>
<dbReference type="SMART" id="SM00533">
    <property type="entry name" value="MUTSd"/>
    <property type="match status" value="1"/>
</dbReference>
<dbReference type="SMART" id="SM00463">
    <property type="entry name" value="SMR"/>
    <property type="match status" value="1"/>
</dbReference>
<proteinExistence type="inferred from homology"/>
<dbReference type="Gene3D" id="3.40.50.300">
    <property type="entry name" value="P-loop containing nucleotide triphosphate hydrolases"/>
    <property type="match status" value="1"/>
</dbReference>
<dbReference type="GO" id="GO:0006298">
    <property type="term" value="P:mismatch repair"/>
    <property type="evidence" value="ECO:0007669"/>
    <property type="project" value="InterPro"/>
</dbReference>
<dbReference type="Pfam" id="PF20297">
    <property type="entry name" value="MSSS"/>
    <property type="match status" value="1"/>
</dbReference>
<dbReference type="PANTHER" id="PTHR48466:SF2">
    <property type="entry name" value="OS10G0509000 PROTEIN"/>
    <property type="match status" value="1"/>
</dbReference>
<evidence type="ECO:0000256" key="6">
    <source>
        <dbReference type="ARBA" id="ARBA00023125"/>
    </source>
</evidence>
<dbReference type="Proteomes" id="UP001321582">
    <property type="component" value="Chromosome"/>
</dbReference>
<dbReference type="KEGG" id="haby:HLVA_17550"/>
<dbReference type="SUPFAM" id="SSF160443">
    <property type="entry name" value="SMR domain-like"/>
    <property type="match status" value="1"/>
</dbReference>
<keyword evidence="1 7" id="KW-0699">rRNA-binding</keyword>
<keyword evidence="8" id="KW-0175">Coiled coil</keyword>
<keyword evidence="7" id="KW-0540">Nuclease</keyword>
<dbReference type="Pfam" id="PF00488">
    <property type="entry name" value="MutS_V"/>
    <property type="match status" value="1"/>
</dbReference>
<accession>A0AAU9DCG7</accession>
<keyword evidence="3 7" id="KW-0378">Hydrolase</keyword>
<evidence type="ECO:0000256" key="7">
    <source>
        <dbReference type="HAMAP-Rule" id="MF_00092"/>
    </source>
</evidence>
<keyword evidence="6 7" id="KW-0238">DNA-binding</keyword>
<organism evidence="10 11">
    <name type="scientific">Haliovirga abyssi</name>
    <dbReference type="NCBI Taxonomy" id="2996794"/>
    <lineage>
        <taxon>Bacteria</taxon>
        <taxon>Fusobacteriati</taxon>
        <taxon>Fusobacteriota</taxon>
        <taxon>Fusobacteriia</taxon>
        <taxon>Fusobacteriales</taxon>
        <taxon>Haliovirgaceae</taxon>
        <taxon>Haliovirga</taxon>
    </lineage>
</organism>
<dbReference type="InterPro" id="IPR036187">
    <property type="entry name" value="DNA_mismatch_repair_MutS_sf"/>
</dbReference>
<dbReference type="PIRSF" id="PIRSF005814">
    <property type="entry name" value="MutS_YshD"/>
    <property type="match status" value="1"/>
</dbReference>
<dbReference type="GO" id="GO:0045910">
    <property type="term" value="P:negative regulation of DNA recombination"/>
    <property type="evidence" value="ECO:0007669"/>
    <property type="project" value="InterPro"/>
</dbReference>
<sequence length="781" mass="89675">MDNHDYRVLEFDKIRNIISGFVYTEEVQNRILNLEPLKDINEIKKSMKIIEDYMDLLRYDAGIELEGLKNIKNVIEKTELIGTYLSPEEFYYINENLKLFRRAKNKIESLKDKYRALYLFFKDVPIYKGIEELISKVVDENKEIKDDASLEIREIRRQKKSINDTINRKFDEIVNNPNNAKAIQEKIVTIRDGRCVIPIKADFKGQIKGIEHDRSSSGATIYIEPLSVVSLNNKIRELEVREREEIRKLLLRLTDTIRNNRDGIENLAENILEIDFLNSKAMYSIENDCKIPKYNDREYLKLIKARHPLLRKEESVPLTFEVGKKYNIMLITGPNTGGKTVTLKTAGLITIMALSGIPVPADEQSDIGMFNGVYADIGDEQSIEQSLSSFSSHLKNIKTITEKTTRNSLILLDELGSGTDPIEGAAFAMAVVDYIKSKNAKLIVTTHYSEVKAYGYNEEGIETASMEFDVETLSPTYKLLMGIPGKSNALIIAKKLGLKPDIIERAEKYISEEDKKVENMIRNIEEKSREIEAEKLKVEELKADFEKKTREYEEKLEEIEKEKNNTLKEAYDKADELLKNMQMKAKALVDKIQKEENIKQDAKETQKSLNMLRKSLVEDKEKTVKIIKKRNKHIDIKVGEDVFLTKLGQNAIVLKVMESKGEIQVQAGILKLMVSIDDVKKIEKKKKQKSRSKNYAFTKSRVRSEIDLRGETLDEAIIDLDNYLDKAMLNNYQEIYIIHGKGTGKLRIGIQKYIKTSRYIASFRDGNMNEGGLGVTVAELK</sequence>
<dbReference type="Pfam" id="PF01713">
    <property type="entry name" value="Smr"/>
    <property type="match status" value="1"/>
</dbReference>
<dbReference type="SMART" id="SM00534">
    <property type="entry name" value="MUTSac"/>
    <property type="match status" value="1"/>
</dbReference>
<dbReference type="InterPro" id="IPR000432">
    <property type="entry name" value="DNA_mismatch_repair_MutS_C"/>
</dbReference>
<gene>
    <name evidence="7 10" type="primary">mutS2</name>
    <name evidence="7" type="synonym">rqcU</name>
    <name evidence="10" type="ORF">HLVA_17550</name>
</gene>
<dbReference type="HAMAP" id="MF_00092">
    <property type="entry name" value="MutS2"/>
    <property type="match status" value="1"/>
</dbReference>
<dbReference type="EC" id="3.6.4.-" evidence="7"/>
<dbReference type="InterPro" id="IPR045076">
    <property type="entry name" value="MutS"/>
</dbReference>
<dbReference type="SUPFAM" id="SSF48334">
    <property type="entry name" value="DNA repair protein MutS, domain III"/>
    <property type="match status" value="1"/>
</dbReference>
<dbReference type="PROSITE" id="PS50828">
    <property type="entry name" value="SMR"/>
    <property type="match status" value="1"/>
</dbReference>
<dbReference type="InterPro" id="IPR002625">
    <property type="entry name" value="Smr_dom"/>
</dbReference>
<dbReference type="PANTHER" id="PTHR48466">
    <property type="entry name" value="OS10G0509000 PROTEIN-RELATED"/>
    <property type="match status" value="1"/>
</dbReference>
<dbReference type="GO" id="GO:0016887">
    <property type="term" value="F:ATP hydrolysis activity"/>
    <property type="evidence" value="ECO:0007669"/>
    <property type="project" value="InterPro"/>
</dbReference>
<dbReference type="EC" id="3.1.-.-" evidence="7"/>
<dbReference type="GO" id="GO:0004519">
    <property type="term" value="F:endonuclease activity"/>
    <property type="evidence" value="ECO:0007669"/>
    <property type="project" value="UniProtKB-UniRule"/>
</dbReference>
<name>A0AAU9DCG7_9FUSO</name>
<dbReference type="PROSITE" id="PS00486">
    <property type="entry name" value="DNA_MISMATCH_REPAIR_2"/>
    <property type="match status" value="1"/>
</dbReference>
<dbReference type="CDD" id="cd03280">
    <property type="entry name" value="ABC_MutS2"/>
    <property type="match status" value="1"/>
</dbReference>
<dbReference type="FunFam" id="3.40.50.300:FF:000830">
    <property type="entry name" value="Endonuclease MutS2"/>
    <property type="match status" value="1"/>
</dbReference>
<evidence type="ECO:0000256" key="1">
    <source>
        <dbReference type="ARBA" id="ARBA00022730"/>
    </source>
</evidence>
<keyword evidence="2 7" id="KW-0547">Nucleotide-binding</keyword>
<keyword evidence="7 10" id="KW-0255">Endonuclease</keyword>
<dbReference type="GO" id="GO:0140664">
    <property type="term" value="F:ATP-dependent DNA damage sensor activity"/>
    <property type="evidence" value="ECO:0007669"/>
    <property type="project" value="InterPro"/>
</dbReference>
<feature type="domain" description="Smr" evidence="9">
    <location>
        <begin position="706"/>
        <end position="781"/>
    </location>
</feature>
<evidence type="ECO:0000256" key="8">
    <source>
        <dbReference type="SAM" id="Coils"/>
    </source>
</evidence>
<evidence type="ECO:0000259" key="9">
    <source>
        <dbReference type="PROSITE" id="PS50828"/>
    </source>
</evidence>
<dbReference type="GO" id="GO:0019843">
    <property type="term" value="F:rRNA binding"/>
    <property type="evidence" value="ECO:0007669"/>
    <property type="project" value="UniProtKB-UniRule"/>
</dbReference>
<dbReference type="NCBIfam" id="TIGR01069">
    <property type="entry name" value="mutS2"/>
    <property type="match status" value="1"/>
</dbReference>
<evidence type="ECO:0000256" key="5">
    <source>
        <dbReference type="ARBA" id="ARBA00022884"/>
    </source>
</evidence>